<dbReference type="EMBL" id="CM055741">
    <property type="protein sequence ID" value="KAJ8002151.1"/>
    <property type="molecule type" value="Genomic_DNA"/>
</dbReference>
<keyword evidence="2" id="KW-1185">Reference proteome</keyword>
<accession>A0ACC2GF61</accession>
<name>A0ACC2GF61_DALPE</name>
<comment type="caution">
    <text evidence="1">The sequence shown here is derived from an EMBL/GenBank/DDBJ whole genome shotgun (WGS) entry which is preliminary data.</text>
</comment>
<proteinExistence type="predicted"/>
<reference evidence="1" key="1">
    <citation type="submission" date="2021-05" db="EMBL/GenBank/DDBJ databases">
        <authorList>
            <person name="Pan Q."/>
            <person name="Jouanno E."/>
            <person name="Zahm M."/>
            <person name="Klopp C."/>
            <person name="Cabau C."/>
            <person name="Louis A."/>
            <person name="Berthelot C."/>
            <person name="Parey E."/>
            <person name="Roest Crollius H."/>
            <person name="Montfort J."/>
            <person name="Robinson-Rechavi M."/>
            <person name="Bouchez O."/>
            <person name="Lampietro C."/>
            <person name="Lopez Roques C."/>
            <person name="Donnadieu C."/>
            <person name="Postlethwait J."/>
            <person name="Bobe J."/>
            <person name="Dillon D."/>
            <person name="Chandos A."/>
            <person name="von Hippel F."/>
            <person name="Guiguen Y."/>
        </authorList>
    </citation>
    <scope>NUCLEOTIDE SEQUENCE</scope>
    <source>
        <strain evidence="1">YG-Jan2019</strain>
    </source>
</reference>
<dbReference type="Proteomes" id="UP001157502">
    <property type="component" value="Chromosome 14"/>
</dbReference>
<sequence>MGPWQKATRKHSLQNDSISCGVFTAVFAEAILKGTKGYLACSSVQQERERLGWDIFRSLDKSGICHINVHRKSKEKCSTCLVNIHKKCLPGNQEDVKCLFCQDSSEECNQNKETEGRDSSGHSQEDQTGGFLVESVLKRFKAF</sequence>
<evidence type="ECO:0000313" key="1">
    <source>
        <dbReference type="EMBL" id="KAJ8002151.1"/>
    </source>
</evidence>
<protein>
    <submittedName>
        <fullName evidence="1">Uncharacterized protein</fullName>
    </submittedName>
</protein>
<organism evidence="1 2">
    <name type="scientific">Dallia pectoralis</name>
    <name type="common">Alaska blackfish</name>
    <dbReference type="NCBI Taxonomy" id="75939"/>
    <lineage>
        <taxon>Eukaryota</taxon>
        <taxon>Metazoa</taxon>
        <taxon>Chordata</taxon>
        <taxon>Craniata</taxon>
        <taxon>Vertebrata</taxon>
        <taxon>Euteleostomi</taxon>
        <taxon>Actinopterygii</taxon>
        <taxon>Neopterygii</taxon>
        <taxon>Teleostei</taxon>
        <taxon>Protacanthopterygii</taxon>
        <taxon>Esociformes</taxon>
        <taxon>Umbridae</taxon>
        <taxon>Dallia</taxon>
    </lineage>
</organism>
<evidence type="ECO:0000313" key="2">
    <source>
        <dbReference type="Proteomes" id="UP001157502"/>
    </source>
</evidence>
<gene>
    <name evidence="1" type="ORF">DPEC_G00176840</name>
</gene>